<dbReference type="RefSeq" id="WP_052333376.1">
    <property type="nucleotide sequence ID" value="NZ_BIMM01000108.1"/>
</dbReference>
<proteinExistence type="predicted"/>
<gene>
    <name evidence="1" type="ORF">B8V81_1603</name>
</gene>
<comment type="caution">
    <text evidence="1">The sequence shown here is derived from an EMBL/GenBank/DDBJ whole genome shotgun (WGS) entry which is preliminary data.</text>
</comment>
<dbReference type="EMBL" id="NFEZ01000003">
    <property type="protein sequence ID" value="PLT47379.1"/>
    <property type="molecule type" value="Genomic_DNA"/>
</dbReference>
<dbReference type="PANTHER" id="PTHR42110">
    <property type="entry name" value="L-ASPARAGINASE, PUTATIVE (AFU_ORTHOLOGUE AFUA_3G11890)-RELATED"/>
    <property type="match status" value="1"/>
</dbReference>
<name>A0A2N5NAJ4_9BACL</name>
<evidence type="ECO:0000313" key="2">
    <source>
        <dbReference type="Proteomes" id="UP000234789"/>
    </source>
</evidence>
<dbReference type="AlphaFoldDB" id="A0A2N5NAJ4"/>
<reference evidence="1 2" key="1">
    <citation type="submission" date="2017-05" db="EMBL/GenBank/DDBJ databases">
        <title>Functional genome analysis of Paenibacillus pasadenensis strain R16: insights on endophytic life style and antifungal activity.</title>
        <authorList>
            <person name="Passera A."/>
            <person name="Marcolungo L."/>
            <person name="Casati P."/>
            <person name="Brasca M."/>
            <person name="Quaglino F."/>
            <person name="Delledonne M."/>
        </authorList>
    </citation>
    <scope>NUCLEOTIDE SEQUENCE [LARGE SCALE GENOMIC DNA]</scope>
    <source>
        <strain evidence="1 2">R16</strain>
    </source>
</reference>
<organism evidence="1 2">
    <name type="scientific">Paenibacillus pasadenensis</name>
    <dbReference type="NCBI Taxonomy" id="217090"/>
    <lineage>
        <taxon>Bacteria</taxon>
        <taxon>Bacillati</taxon>
        <taxon>Bacillota</taxon>
        <taxon>Bacilli</taxon>
        <taxon>Bacillales</taxon>
        <taxon>Paenibacillaceae</taxon>
        <taxon>Paenibacillus</taxon>
    </lineage>
</organism>
<evidence type="ECO:0008006" key="3">
    <source>
        <dbReference type="Google" id="ProtNLM"/>
    </source>
</evidence>
<dbReference type="OrthoDB" id="9770793at2"/>
<dbReference type="Proteomes" id="UP000234789">
    <property type="component" value="Unassembled WGS sequence"/>
</dbReference>
<dbReference type="PANTHER" id="PTHR42110:SF1">
    <property type="entry name" value="L-ASPARAGINASE, PUTATIVE (AFU_ORTHOLOGUE AFUA_3G11890)-RELATED"/>
    <property type="match status" value="1"/>
</dbReference>
<accession>A0A2N5NAJ4</accession>
<keyword evidence="2" id="KW-1185">Reference proteome</keyword>
<evidence type="ECO:0000313" key="1">
    <source>
        <dbReference type="EMBL" id="PLT47379.1"/>
    </source>
</evidence>
<protein>
    <recommendedName>
        <fullName evidence="3">Asparaginase</fullName>
    </recommendedName>
</protein>
<dbReference type="InterPro" id="IPR010349">
    <property type="entry name" value="Asparaginase_II"/>
</dbReference>
<dbReference type="Pfam" id="PF06089">
    <property type="entry name" value="Asparaginase_II"/>
    <property type="match status" value="1"/>
</dbReference>
<sequence>MDYTQQHHPGVPLSGTTRGQWAENIHTGRIAVVDASGRLLAAAGDPYAEAFMRSTAKPVQAAPSIAAGLMERFGLPEEAIALMSASHRGAPEHIALLERMLELTGVREEQLAFHDDLPLGRHERDEAMRAGAAPRKLYHTCSGKHVGLLAYCRMMDWPLEGYTNPEHPLQQRMLEAVAAFADLEPEEIGRAVDGCGLPVFRLPLEAIALTYARLALPEAAMADDEALPAARRVAEAMLAHPALVEGEGRLASVLLEHGILAKSGAQGMFALAIPQAGIGAAIQVDDGGESAWPVIAAELLDQLRGSLDLAGVLPEDRIDLERLLSAAAEGVRAQFPEVMVSSTGVETGRLRPAFELEWSSGL</sequence>